<dbReference type="OrthoDB" id="4587349at2759"/>
<organism evidence="1 3">
    <name type="scientific">Madurella mycetomatis</name>
    <dbReference type="NCBI Taxonomy" id="100816"/>
    <lineage>
        <taxon>Eukaryota</taxon>
        <taxon>Fungi</taxon>
        <taxon>Dikarya</taxon>
        <taxon>Ascomycota</taxon>
        <taxon>Pezizomycotina</taxon>
        <taxon>Sordariomycetes</taxon>
        <taxon>Sordariomycetidae</taxon>
        <taxon>Sordariales</taxon>
        <taxon>Sordariales incertae sedis</taxon>
        <taxon>Madurella</taxon>
    </lineage>
</organism>
<dbReference type="Pfam" id="PF12311">
    <property type="entry name" value="DUF3632"/>
    <property type="match status" value="1"/>
</dbReference>
<reference evidence="1" key="2">
    <citation type="submission" date="2015-06" db="EMBL/GenBank/DDBJ databases">
        <authorList>
            <person name="Hoefler B.C."/>
            <person name="Straight P.D."/>
        </authorList>
    </citation>
    <scope>NUCLEOTIDE SEQUENCE [LARGE SCALE GENOMIC DNA]</scope>
    <source>
        <strain evidence="1">Mm55</strain>
    </source>
</reference>
<dbReference type="STRING" id="100816.A0A175W5R3"/>
<keyword evidence="3" id="KW-1185">Reference proteome</keyword>
<reference evidence="3" key="1">
    <citation type="submission" date="2015-06" db="EMBL/GenBank/DDBJ databases">
        <authorList>
            <person name="van de Sande W.W.J."/>
        </authorList>
    </citation>
    <scope>NUCLEOTIDE SEQUENCE [LARGE SCALE GENOMIC DNA]</scope>
    <source>
        <strain evidence="3">mm55</strain>
    </source>
</reference>
<sequence length="309" mass="34162">MTTILDIPGSQPPNPFSEPIQSALTALTSGSGPTLDDTAAHIVATVTDSPNPAHALWELWDAFFTAVATCQGPQPHAPHLALLDALRAQPPTQPSRVRAGSDADRQLRGCTQSDGKLHWSALPRFGAQWRDVHDILEAWRDWDGVRASADESLSHGAGEYYLRFCAFSAALLGVTAGEGGVHPIWVFHACRNVLERESPQPCGHPKPHRIPPEQVLALDVRVAATWVRDGGRALWETGSEELRRHWAAALDRKTELWPKEDGLTRERWQLWAKRLHILRTAEPSLDQETKAVVTEASEVVERILQENPT</sequence>
<dbReference type="VEuPathDB" id="FungiDB:MMYC01_204491"/>
<dbReference type="EMBL" id="LCTW02000083">
    <property type="protein sequence ID" value="KXX79582.1"/>
    <property type="molecule type" value="Genomic_DNA"/>
</dbReference>
<dbReference type="Proteomes" id="UP000078237">
    <property type="component" value="Unassembled WGS sequence"/>
</dbReference>
<dbReference type="PANTHER" id="PTHR38797">
    <property type="entry name" value="NUCLEAR PORE COMPLEX PROTEIN NUP85-RELATED"/>
    <property type="match status" value="1"/>
</dbReference>
<reference evidence="1 3" key="3">
    <citation type="submission" date="2016-01" db="EMBL/GenBank/DDBJ databases">
        <title>Madurella mycetomatis genome sequencing.</title>
        <authorList>
            <person name="Van De Sande W."/>
        </authorList>
    </citation>
    <scope>NUCLEOTIDE SEQUENCE [LARGE SCALE GENOMIC DNA]</scope>
    <source>
        <strain evidence="1">Mm55</strain>
        <strain evidence="3">mm55</strain>
    </source>
</reference>
<evidence type="ECO:0000313" key="2">
    <source>
        <dbReference type="EMBL" id="KXX79582.1"/>
    </source>
</evidence>
<dbReference type="EMBL" id="LCTW02000114">
    <property type="protein sequence ID" value="KXX78610.1"/>
    <property type="molecule type" value="Genomic_DNA"/>
</dbReference>
<evidence type="ECO:0000313" key="1">
    <source>
        <dbReference type="EMBL" id="KXX78610.1"/>
    </source>
</evidence>
<protein>
    <submittedName>
        <fullName evidence="1">Uncharacterized protein</fullName>
    </submittedName>
</protein>
<evidence type="ECO:0000313" key="3">
    <source>
        <dbReference type="Proteomes" id="UP000078237"/>
    </source>
</evidence>
<dbReference type="PANTHER" id="PTHR38797:SF4">
    <property type="entry name" value="NUCLEAR PORE COMPLEX PROTEIN NUP85"/>
    <property type="match status" value="1"/>
</dbReference>
<dbReference type="InterPro" id="IPR053204">
    <property type="entry name" value="Oxopyrrolidines_Biosynth-assoc"/>
</dbReference>
<proteinExistence type="predicted"/>
<comment type="caution">
    <text evidence="1">The sequence shown here is derived from an EMBL/GenBank/DDBJ whole genome shotgun (WGS) entry which is preliminary data.</text>
</comment>
<dbReference type="AlphaFoldDB" id="A0A175W5R3"/>
<dbReference type="VEuPathDB" id="FungiDB:MMYC01_205292"/>
<accession>A0A175W5R3</accession>
<dbReference type="InterPro" id="IPR022085">
    <property type="entry name" value="OpdG"/>
</dbReference>
<name>A0A175W5R3_9PEZI</name>
<gene>
    <name evidence="2" type="ORF">MMYC01_204491</name>
    <name evidence="1" type="ORF">MMYC01_205292</name>
</gene>